<dbReference type="CDD" id="cd09272">
    <property type="entry name" value="RNase_HI_RT_Ty1"/>
    <property type="match status" value="1"/>
</dbReference>
<gene>
    <name evidence="2" type="ORF">Sango_0821800</name>
</gene>
<proteinExistence type="predicted"/>
<organism evidence="2 3">
    <name type="scientific">Sesamum angolense</name>
    <dbReference type="NCBI Taxonomy" id="2727404"/>
    <lineage>
        <taxon>Eukaryota</taxon>
        <taxon>Viridiplantae</taxon>
        <taxon>Streptophyta</taxon>
        <taxon>Embryophyta</taxon>
        <taxon>Tracheophyta</taxon>
        <taxon>Spermatophyta</taxon>
        <taxon>Magnoliopsida</taxon>
        <taxon>eudicotyledons</taxon>
        <taxon>Gunneridae</taxon>
        <taxon>Pentapetalae</taxon>
        <taxon>asterids</taxon>
        <taxon>lamiids</taxon>
        <taxon>Lamiales</taxon>
        <taxon>Pedaliaceae</taxon>
        <taxon>Sesamum</taxon>
    </lineage>
</organism>
<dbReference type="SUPFAM" id="SSF56672">
    <property type="entry name" value="DNA/RNA polymerases"/>
    <property type="match status" value="1"/>
</dbReference>
<dbReference type="InterPro" id="IPR013103">
    <property type="entry name" value="RVT_2"/>
</dbReference>
<dbReference type="EMBL" id="JACGWL010000004">
    <property type="protein sequence ID" value="KAK4404532.1"/>
    <property type="molecule type" value="Genomic_DNA"/>
</dbReference>
<comment type="caution">
    <text evidence="2">The sequence shown here is derived from an EMBL/GenBank/DDBJ whole genome shotgun (WGS) entry which is preliminary data.</text>
</comment>
<sequence>MLQLHGSDHPVTCDGSSAYRKQSILNFFPSGKINGGEHGGDIISGYWILDNAVMQDQKTKYVITVGKLYKHLYVLDMTSFNPATLALFTAIQHSSCINYVTCNNDLRHRQLGHPSLLVLKHIPQVESTQPLDTCMEPRNYVEAKKSAEWVNGMIGELTALDKQLDVNNTFLHRHLDEEVFMTPLECYSTAAPSQFCKSKRSLYGLKQASHQWNTELITKLQEFGYVQCPHDHYLFMKITDAYFVSLLVYVDDILLTGNSTEEITTVKIFALFVHHQRSGIRKYFLGLELARFWISLTDPGAYRRLVGLLLYLGFISNTLQPSFYTYASWASFPDSKRSITSFCIFLGSTLVSWKTKKQPTISRFSAEVEYCSLGAVVCKLLWLSYLLRALHIPFTTPFLFWCDNRAAIHITVNPVFHERTKHLDIDFQLVCDQFKLRFIQPFHVPSREKLANLFAKPFSIGDFSRLFVKLGLAPQAPPCWGVVAIAS</sequence>
<protein>
    <submittedName>
        <fullName evidence="2">Retrovirus-related Pol polyprotein from transposon RE2</fullName>
    </submittedName>
</protein>
<dbReference type="AlphaFoldDB" id="A0AAE1X4C1"/>
<evidence type="ECO:0000259" key="1">
    <source>
        <dbReference type="Pfam" id="PF07727"/>
    </source>
</evidence>
<dbReference type="Pfam" id="PF07727">
    <property type="entry name" value="RVT_2"/>
    <property type="match status" value="1"/>
</dbReference>
<dbReference type="InterPro" id="IPR043502">
    <property type="entry name" value="DNA/RNA_pol_sf"/>
</dbReference>
<dbReference type="Proteomes" id="UP001289374">
    <property type="component" value="Unassembled WGS sequence"/>
</dbReference>
<reference evidence="2" key="1">
    <citation type="submission" date="2020-06" db="EMBL/GenBank/DDBJ databases">
        <authorList>
            <person name="Li T."/>
            <person name="Hu X."/>
            <person name="Zhang T."/>
            <person name="Song X."/>
            <person name="Zhang H."/>
            <person name="Dai N."/>
            <person name="Sheng W."/>
            <person name="Hou X."/>
            <person name="Wei L."/>
        </authorList>
    </citation>
    <scope>NUCLEOTIDE SEQUENCE</scope>
    <source>
        <strain evidence="2">K16</strain>
        <tissue evidence="2">Leaf</tissue>
    </source>
</reference>
<dbReference type="PANTHER" id="PTHR11439:SF470">
    <property type="entry name" value="CYSTEINE-RICH RLK (RECEPTOR-LIKE PROTEIN KINASE) 8"/>
    <property type="match status" value="1"/>
</dbReference>
<evidence type="ECO:0000313" key="3">
    <source>
        <dbReference type="Proteomes" id="UP001289374"/>
    </source>
</evidence>
<name>A0AAE1X4C1_9LAMI</name>
<accession>A0AAE1X4C1</accession>
<reference evidence="2" key="2">
    <citation type="journal article" date="2024" name="Plant">
        <title>Genomic evolution and insights into agronomic trait innovations of Sesamum species.</title>
        <authorList>
            <person name="Miao H."/>
            <person name="Wang L."/>
            <person name="Qu L."/>
            <person name="Liu H."/>
            <person name="Sun Y."/>
            <person name="Le M."/>
            <person name="Wang Q."/>
            <person name="Wei S."/>
            <person name="Zheng Y."/>
            <person name="Lin W."/>
            <person name="Duan Y."/>
            <person name="Cao H."/>
            <person name="Xiong S."/>
            <person name="Wang X."/>
            <person name="Wei L."/>
            <person name="Li C."/>
            <person name="Ma Q."/>
            <person name="Ju M."/>
            <person name="Zhao R."/>
            <person name="Li G."/>
            <person name="Mu C."/>
            <person name="Tian Q."/>
            <person name="Mei H."/>
            <person name="Zhang T."/>
            <person name="Gao T."/>
            <person name="Zhang H."/>
        </authorList>
    </citation>
    <scope>NUCLEOTIDE SEQUENCE</scope>
    <source>
        <strain evidence="2">K16</strain>
    </source>
</reference>
<keyword evidence="3" id="KW-1185">Reference proteome</keyword>
<dbReference type="PANTHER" id="PTHR11439">
    <property type="entry name" value="GAG-POL-RELATED RETROTRANSPOSON"/>
    <property type="match status" value="1"/>
</dbReference>
<evidence type="ECO:0000313" key="2">
    <source>
        <dbReference type="EMBL" id="KAK4404532.1"/>
    </source>
</evidence>
<feature type="domain" description="Reverse transcriptase Ty1/copia-type" evidence="1">
    <location>
        <begin position="162"/>
        <end position="290"/>
    </location>
</feature>